<feature type="compositionally biased region" description="Polar residues" evidence="1">
    <location>
        <begin position="63"/>
        <end position="99"/>
    </location>
</feature>
<dbReference type="Pfam" id="PF17667">
    <property type="entry name" value="Pkinase_fungal"/>
    <property type="match status" value="2"/>
</dbReference>
<evidence type="ECO:0000256" key="1">
    <source>
        <dbReference type="SAM" id="MobiDB-lite"/>
    </source>
</evidence>
<dbReference type="InterPro" id="IPR011009">
    <property type="entry name" value="Kinase-like_dom_sf"/>
</dbReference>
<comment type="caution">
    <text evidence="3">The sequence shown here is derived from an EMBL/GenBank/DDBJ whole genome shotgun (WGS) entry which is preliminary data.</text>
</comment>
<dbReference type="PANTHER" id="PTHR38248">
    <property type="entry name" value="FUNK1 6"/>
    <property type="match status" value="1"/>
</dbReference>
<feature type="region of interest" description="Disordered" evidence="1">
    <location>
        <begin position="340"/>
        <end position="370"/>
    </location>
</feature>
<dbReference type="AlphaFoldDB" id="A0A8H2W8G1"/>
<feature type="domain" description="Fungal-type protein kinase" evidence="2">
    <location>
        <begin position="375"/>
        <end position="549"/>
    </location>
</feature>
<accession>A0A8H2W8G1</accession>
<dbReference type="EMBL" id="CAJMWT010000788">
    <property type="protein sequence ID" value="CAE6352121.1"/>
    <property type="molecule type" value="Genomic_DNA"/>
</dbReference>
<evidence type="ECO:0000313" key="4">
    <source>
        <dbReference type="Proteomes" id="UP000663843"/>
    </source>
</evidence>
<reference evidence="3" key="1">
    <citation type="submission" date="2021-01" db="EMBL/GenBank/DDBJ databases">
        <authorList>
            <person name="Kaushik A."/>
        </authorList>
    </citation>
    <scope>NUCLEOTIDE SEQUENCE</scope>
    <source>
        <strain evidence="3">AG2-2IIIB</strain>
    </source>
</reference>
<dbReference type="PANTHER" id="PTHR38248:SF2">
    <property type="entry name" value="FUNK1 11"/>
    <property type="match status" value="1"/>
</dbReference>
<feature type="region of interest" description="Disordered" evidence="1">
    <location>
        <begin position="63"/>
        <end position="110"/>
    </location>
</feature>
<name>A0A8H2W8G1_9AGAM</name>
<feature type="region of interest" description="Disordered" evidence="1">
    <location>
        <begin position="296"/>
        <end position="316"/>
    </location>
</feature>
<dbReference type="Proteomes" id="UP000663843">
    <property type="component" value="Unassembled WGS sequence"/>
</dbReference>
<evidence type="ECO:0000259" key="2">
    <source>
        <dbReference type="Pfam" id="PF17667"/>
    </source>
</evidence>
<gene>
    <name evidence="3" type="ORF">RDB_LOCUS7363</name>
</gene>
<organism evidence="3 4">
    <name type="scientific">Rhizoctonia solani</name>
    <dbReference type="NCBI Taxonomy" id="456999"/>
    <lineage>
        <taxon>Eukaryota</taxon>
        <taxon>Fungi</taxon>
        <taxon>Dikarya</taxon>
        <taxon>Basidiomycota</taxon>
        <taxon>Agaricomycotina</taxon>
        <taxon>Agaricomycetes</taxon>
        <taxon>Cantharellales</taxon>
        <taxon>Ceratobasidiaceae</taxon>
        <taxon>Rhizoctonia</taxon>
    </lineage>
</organism>
<dbReference type="InterPro" id="IPR040976">
    <property type="entry name" value="Pkinase_fungal"/>
</dbReference>
<feature type="compositionally biased region" description="Polar residues" evidence="1">
    <location>
        <begin position="296"/>
        <end position="310"/>
    </location>
</feature>
<proteinExistence type="predicted"/>
<sequence>MAGADVSGLLCSSISSSSVAINEGFPKHTQDILAPSFLEDLKDCQHCDVDQFLSAFLEHCRATDSSTNPSTPRITQSAENSQDSSPSNCSDKTVRQSGKNPEAAPDATTASNRAVDILPVTHELLEVCLEKMIPICDDPKIKASIKHYQESHNEKPRYEPFAALANRVLELIKPLKTPGLRDASTLDILFCVNSSNGITAPGDIARSPDIVVVPLASAQRVRKTQENWNRCTIQPSKRDSFDWRDILLPAEMKWYRHTLDCQQPEAYDTNLKLVYRPIPTYDDGSTKFASILSGESVSNSNTSPGPSVSPSLDLAGSGPTHDSAFLVKCHEDLVEARRTVEMSQPLGARGRKRSSDDLVQQTTKKPTLDKDSLNHKMKKRMQEALKQTAINGAEMLRCSLGRRHALGMIIIDAIVWIWWFDRQGAIQSKGINIIEDLPRFLVLLFAFQRFTLTDWGFDVELDPSVPPRAPLTPQPVQLEFDGEDGKFKVGFTPGPDIMLHNVFNLRGKSTTVFRVTSHLNTNNSGLVAKLYWPNQDRPHEADIIKRARKDPDLVNHLPYVFGSRDLDPVGTRRIRQELGIAVKSPRSPRLPRIILFEELHPITKLSGNEFVFAWLECIRCHYRTWENSIRHLDLSLRNLMLRPRNEPGRPGFFGVVNDWDLGDEIEDKDKKNLFESRKDLTKTLLFTSLDLLAKQDEQVIQRYSHDLESFAWILIWVFLAVEEGEIKPIQEVVGWRTGHPYTSYKERNTYFSNIHKYVPHKEWRPYWRMAWDVAEWLQSRVPKPDPVAFFADEKTEEKDETPEERKESLRQFLKIVEEQYRGDMPSSPEIPGL</sequence>
<evidence type="ECO:0000313" key="3">
    <source>
        <dbReference type="EMBL" id="CAE6352121.1"/>
    </source>
</evidence>
<protein>
    <recommendedName>
        <fullName evidence="2">Fungal-type protein kinase domain-containing protein</fullName>
    </recommendedName>
</protein>
<dbReference type="SUPFAM" id="SSF56112">
    <property type="entry name" value="Protein kinase-like (PK-like)"/>
    <property type="match status" value="1"/>
</dbReference>
<feature type="domain" description="Fungal-type protein kinase" evidence="2">
    <location>
        <begin position="601"/>
        <end position="717"/>
    </location>
</feature>